<organism evidence="4 5">
    <name type="scientific">Hesseltinella vesiculosa</name>
    <dbReference type="NCBI Taxonomy" id="101127"/>
    <lineage>
        <taxon>Eukaryota</taxon>
        <taxon>Fungi</taxon>
        <taxon>Fungi incertae sedis</taxon>
        <taxon>Mucoromycota</taxon>
        <taxon>Mucoromycotina</taxon>
        <taxon>Mucoromycetes</taxon>
        <taxon>Mucorales</taxon>
        <taxon>Cunninghamellaceae</taxon>
        <taxon>Hesseltinella</taxon>
    </lineage>
</organism>
<dbReference type="Pfam" id="PF07282">
    <property type="entry name" value="Cas12f1-like_TNB"/>
    <property type="match status" value="1"/>
</dbReference>
<feature type="domain" description="Cas12f1-like TNB" evidence="3">
    <location>
        <begin position="416"/>
        <end position="484"/>
    </location>
</feature>
<dbReference type="EMBL" id="MCGT01000046">
    <property type="protein sequence ID" value="ORX44797.1"/>
    <property type="molecule type" value="Genomic_DNA"/>
</dbReference>
<name>A0A1X2G4J8_9FUNG</name>
<feature type="compositionally biased region" description="Polar residues" evidence="2">
    <location>
        <begin position="505"/>
        <end position="529"/>
    </location>
</feature>
<feature type="region of interest" description="Disordered" evidence="2">
    <location>
        <begin position="87"/>
        <end position="186"/>
    </location>
</feature>
<evidence type="ECO:0000259" key="3">
    <source>
        <dbReference type="Pfam" id="PF07282"/>
    </source>
</evidence>
<evidence type="ECO:0000256" key="2">
    <source>
        <dbReference type="SAM" id="MobiDB-lite"/>
    </source>
</evidence>
<protein>
    <recommendedName>
        <fullName evidence="3">Cas12f1-like TNB domain-containing protein</fullName>
    </recommendedName>
</protein>
<comment type="caution">
    <text evidence="4">The sequence shown here is derived from an EMBL/GenBank/DDBJ whole genome shotgun (WGS) entry which is preliminary data.</text>
</comment>
<feature type="compositionally biased region" description="Acidic residues" evidence="2">
    <location>
        <begin position="172"/>
        <end position="181"/>
    </location>
</feature>
<reference evidence="4 5" key="1">
    <citation type="submission" date="2016-07" db="EMBL/GenBank/DDBJ databases">
        <title>Pervasive Adenine N6-methylation of Active Genes in Fungi.</title>
        <authorList>
            <consortium name="DOE Joint Genome Institute"/>
            <person name="Mondo S.J."/>
            <person name="Dannebaum R.O."/>
            <person name="Kuo R.C."/>
            <person name="Labutti K."/>
            <person name="Haridas S."/>
            <person name="Kuo A."/>
            <person name="Salamov A."/>
            <person name="Ahrendt S.R."/>
            <person name="Lipzen A."/>
            <person name="Sullivan W."/>
            <person name="Andreopoulos W.B."/>
            <person name="Clum A."/>
            <person name="Lindquist E."/>
            <person name="Daum C."/>
            <person name="Ramamoorthy G.K."/>
            <person name="Gryganskyi A."/>
            <person name="Culley D."/>
            <person name="Magnuson J.K."/>
            <person name="James T.Y."/>
            <person name="O'Malley M.A."/>
            <person name="Stajich J.E."/>
            <person name="Spatafora J.W."/>
            <person name="Visel A."/>
            <person name="Grigoriev I.V."/>
        </authorList>
    </citation>
    <scope>NUCLEOTIDE SEQUENCE [LARGE SCALE GENOMIC DNA]</scope>
    <source>
        <strain evidence="4 5">NRRL 3301</strain>
    </source>
</reference>
<keyword evidence="1" id="KW-0238">DNA-binding</keyword>
<accession>A0A1X2G4J8</accession>
<feature type="compositionally biased region" description="Basic and acidic residues" evidence="2">
    <location>
        <begin position="149"/>
        <end position="162"/>
    </location>
</feature>
<dbReference type="Proteomes" id="UP000242146">
    <property type="component" value="Unassembled WGS sequence"/>
</dbReference>
<feature type="region of interest" description="Disordered" evidence="2">
    <location>
        <begin position="246"/>
        <end position="269"/>
    </location>
</feature>
<evidence type="ECO:0000313" key="5">
    <source>
        <dbReference type="Proteomes" id="UP000242146"/>
    </source>
</evidence>
<dbReference type="GO" id="GO:0003677">
    <property type="term" value="F:DNA binding"/>
    <property type="evidence" value="ECO:0007669"/>
    <property type="project" value="UniProtKB-KW"/>
</dbReference>
<dbReference type="STRING" id="101127.A0A1X2G4J8"/>
<dbReference type="InterPro" id="IPR010095">
    <property type="entry name" value="Cas12f1-like_TNB"/>
</dbReference>
<keyword evidence="5" id="KW-1185">Reference proteome</keyword>
<evidence type="ECO:0000256" key="1">
    <source>
        <dbReference type="ARBA" id="ARBA00023125"/>
    </source>
</evidence>
<feature type="region of interest" description="Disordered" evidence="2">
    <location>
        <begin position="502"/>
        <end position="529"/>
    </location>
</feature>
<dbReference type="AlphaFoldDB" id="A0A1X2G4J8"/>
<gene>
    <name evidence="4" type="ORF">DM01DRAFT_1340314</name>
</gene>
<evidence type="ECO:0000313" key="4">
    <source>
        <dbReference type="EMBL" id="ORX44797.1"/>
    </source>
</evidence>
<proteinExistence type="predicted"/>
<feature type="compositionally biased region" description="Acidic residues" evidence="2">
    <location>
        <begin position="89"/>
        <end position="113"/>
    </location>
</feature>
<sequence length="529" mass="59324">MRQSKSTALFSLVPTLSFRRRFITLDAYSFRSILKQAGINVTVPSGVNTHPYTRLARDATLFFTYLDFQKARLRKCTAALLHYPTLTETDSDSDDDADGADPDVDNGDAEDDSGSVTDGDANDIGNPAGGSDGAHNTPSEGESDDGDQDQGRFTDETTRQDDGSDTQLSEIDSSDEEENDDPASLVFSNRVRTDGLQLEFIYGKRAPQIELPDLEMDDLHGEPQERMQLYGVDPGHSELYTSAQEDKHLPGNDRTAPGTEHSSNSTNGWHGRYMRFSNNEWLSLSGRHGRSCNRKRWLKDSGMEEILTRIPPAKTSHPDRFIQRTIYVFQHLDDITEHFADDYSLHRFLDYCGDKKMCAEVVNHFVHGGNKYKHQKEDYDSRKLPVIAYGGALFAQTRRGKKSTRSGKVYKALKIAEKQGLLLVTKTNEYNTSKVCLMCDEKDLEHKTVGDPFLRGASMSLWSVLQCQHCKINWDRDKLAAWNMLRLGKTALQGLPRPALFCPPRSTSTDQSSPHQQNSAVASSSRDPH</sequence>